<accession>C0Q933</accession>
<dbReference type="HOGENOM" id="CLU_000604_1_2_7"/>
<dbReference type="PROSITE" id="PS50893">
    <property type="entry name" value="ABC_TRANSPORTER_2"/>
    <property type="match status" value="1"/>
</dbReference>
<keyword evidence="4" id="KW-0378">Hydrolase</keyword>
<protein>
    <submittedName>
        <fullName evidence="4">RbsA2</fullName>
        <ecNumber evidence="4">3.6.3.17</ecNumber>
    </submittedName>
</protein>
<dbReference type="KEGG" id="dat:HRM2_34630"/>
<dbReference type="InterPro" id="IPR003593">
    <property type="entry name" value="AAA+_ATPase"/>
</dbReference>
<name>C0Q933_DESAH</name>
<dbReference type="Proteomes" id="UP000000442">
    <property type="component" value="Chromosome"/>
</dbReference>
<evidence type="ECO:0000256" key="1">
    <source>
        <dbReference type="ARBA" id="ARBA00022741"/>
    </source>
</evidence>
<dbReference type="EMBL" id="CP001087">
    <property type="protein sequence ID" value="ACN16538.1"/>
    <property type="molecule type" value="Genomic_DNA"/>
</dbReference>
<keyword evidence="1" id="KW-0547">Nucleotide-binding</keyword>
<sequence>MSEILKIQSISRHFGAVKALQNVRFTVKKGEVVALCGDNGAGKSTLIKIISGADTPTKGEIYLDQKKVDFSSPADALEKGIATTYQDLALAPDMKVYENIFMGAELMSKSLIPGIRVLDKKQMKKQAVAYLEKLNASVKDADALVNTLSGGQRQAVAISRALRWNAQIVIMDEPTAALGVKETQGVLELIRQLKAQGVTVLLISHNMEDITMVADRAIILKGGMKLGECDLKNTSPRDLGKMIINGERPEDGKMF</sequence>
<evidence type="ECO:0000259" key="3">
    <source>
        <dbReference type="PROSITE" id="PS50893"/>
    </source>
</evidence>
<evidence type="ECO:0000256" key="2">
    <source>
        <dbReference type="ARBA" id="ARBA00022840"/>
    </source>
</evidence>
<dbReference type="InterPro" id="IPR050107">
    <property type="entry name" value="ABC_carbohydrate_import_ATPase"/>
</dbReference>
<dbReference type="Gene3D" id="3.40.50.300">
    <property type="entry name" value="P-loop containing nucleotide triphosphate hydrolases"/>
    <property type="match status" value="1"/>
</dbReference>
<dbReference type="CDD" id="cd03216">
    <property type="entry name" value="ABC_Carb_Monos_I"/>
    <property type="match status" value="1"/>
</dbReference>
<dbReference type="InterPro" id="IPR017871">
    <property type="entry name" value="ABC_transporter-like_CS"/>
</dbReference>
<keyword evidence="5" id="KW-1185">Reference proteome</keyword>
<organism evidence="4 5">
    <name type="scientific">Desulforapulum autotrophicum (strain ATCC 43914 / DSM 3382 / VKM B-1955 / HRM2)</name>
    <name type="common">Desulfobacterium autotrophicum</name>
    <dbReference type="NCBI Taxonomy" id="177437"/>
    <lineage>
        <taxon>Bacteria</taxon>
        <taxon>Pseudomonadati</taxon>
        <taxon>Thermodesulfobacteriota</taxon>
        <taxon>Desulfobacteria</taxon>
        <taxon>Desulfobacterales</taxon>
        <taxon>Desulfobacteraceae</taxon>
        <taxon>Desulforapulum</taxon>
    </lineage>
</organism>
<dbReference type="STRING" id="177437.HRM2_34630"/>
<keyword evidence="2" id="KW-0067">ATP-binding</keyword>
<dbReference type="GO" id="GO:0005524">
    <property type="term" value="F:ATP binding"/>
    <property type="evidence" value="ECO:0007669"/>
    <property type="project" value="UniProtKB-KW"/>
</dbReference>
<dbReference type="AlphaFoldDB" id="C0Q933"/>
<dbReference type="RefSeq" id="WP_015905291.1">
    <property type="nucleotide sequence ID" value="NC_012108.1"/>
</dbReference>
<evidence type="ECO:0000313" key="5">
    <source>
        <dbReference type="Proteomes" id="UP000000442"/>
    </source>
</evidence>
<proteinExistence type="predicted"/>
<dbReference type="Pfam" id="PF00005">
    <property type="entry name" value="ABC_tran"/>
    <property type="match status" value="1"/>
</dbReference>
<dbReference type="SUPFAM" id="SSF52540">
    <property type="entry name" value="P-loop containing nucleoside triphosphate hydrolases"/>
    <property type="match status" value="1"/>
</dbReference>
<reference evidence="4 5" key="1">
    <citation type="journal article" date="2009" name="Environ. Microbiol.">
        <title>Genome sequence of Desulfobacterium autotrophicum HRM2, a marine sulfate reducer oxidizing organic carbon completely to carbon dioxide.</title>
        <authorList>
            <person name="Strittmatter A.W."/>
            <person name="Liesegang H."/>
            <person name="Rabus R."/>
            <person name="Decker I."/>
            <person name="Amann J."/>
            <person name="Andres S."/>
            <person name="Henne A."/>
            <person name="Fricke W.F."/>
            <person name="Martinez-Arias R."/>
            <person name="Bartels D."/>
            <person name="Goesmann A."/>
            <person name="Krause L."/>
            <person name="Puehler A."/>
            <person name="Klenk H.P."/>
            <person name="Richter M."/>
            <person name="Schuler M."/>
            <person name="Gloeckner F.O."/>
            <person name="Meyerdierks A."/>
            <person name="Gottschalk G."/>
            <person name="Amann R."/>
        </authorList>
    </citation>
    <scope>NUCLEOTIDE SEQUENCE [LARGE SCALE GENOMIC DNA]</scope>
    <source>
        <strain evidence="5">ATCC 43914 / DSM 3382 / HRM2</strain>
    </source>
</reference>
<dbReference type="GO" id="GO:0016887">
    <property type="term" value="F:ATP hydrolysis activity"/>
    <property type="evidence" value="ECO:0007669"/>
    <property type="project" value="InterPro"/>
</dbReference>
<feature type="domain" description="ABC transporter" evidence="3">
    <location>
        <begin position="5"/>
        <end position="247"/>
    </location>
</feature>
<dbReference type="SMART" id="SM00382">
    <property type="entry name" value="AAA"/>
    <property type="match status" value="1"/>
</dbReference>
<dbReference type="PANTHER" id="PTHR43790">
    <property type="entry name" value="CARBOHYDRATE TRANSPORT ATP-BINDING PROTEIN MG119-RELATED"/>
    <property type="match status" value="1"/>
</dbReference>
<dbReference type="PANTHER" id="PTHR43790:SF8">
    <property type="entry name" value="SUGAR ABC TRANSPORTER ATP-BINDING PROTEIN"/>
    <property type="match status" value="1"/>
</dbReference>
<dbReference type="InterPro" id="IPR027417">
    <property type="entry name" value="P-loop_NTPase"/>
</dbReference>
<dbReference type="eggNOG" id="COG1129">
    <property type="taxonomic scope" value="Bacteria"/>
</dbReference>
<dbReference type="InterPro" id="IPR003439">
    <property type="entry name" value="ABC_transporter-like_ATP-bd"/>
</dbReference>
<evidence type="ECO:0000313" key="4">
    <source>
        <dbReference type="EMBL" id="ACN16538.1"/>
    </source>
</evidence>
<dbReference type="OrthoDB" id="9809450at2"/>
<dbReference type="PROSITE" id="PS00211">
    <property type="entry name" value="ABC_TRANSPORTER_1"/>
    <property type="match status" value="1"/>
</dbReference>
<gene>
    <name evidence="4" type="primary">rbsA2</name>
    <name evidence="4" type="ordered locus">HRM2_34630</name>
</gene>
<dbReference type="EC" id="3.6.3.17" evidence="4"/>